<dbReference type="Proteomes" id="UP000522262">
    <property type="component" value="Unassembled WGS sequence"/>
</dbReference>
<keyword evidence="10" id="KW-1185">Reference proteome</keyword>
<dbReference type="InterPro" id="IPR013087">
    <property type="entry name" value="Znf_C2H2_type"/>
</dbReference>
<dbReference type="PANTHER" id="PTHR24185:SF1">
    <property type="entry name" value="CALCIUM-INDEPENDENT PHOSPHOLIPASE A2-GAMMA"/>
    <property type="match status" value="1"/>
</dbReference>
<evidence type="ECO:0000256" key="4">
    <source>
        <dbReference type="PROSITE-ProRule" id="PRU00042"/>
    </source>
</evidence>
<keyword evidence="4" id="KW-0479">Metal-binding</keyword>
<name>A0A8H5MU10_9HYPO</name>
<feature type="domain" description="C2H2-type" evidence="7">
    <location>
        <begin position="516"/>
        <end position="547"/>
    </location>
</feature>
<dbReference type="GO" id="GO:0019369">
    <property type="term" value="P:arachidonate metabolic process"/>
    <property type="evidence" value="ECO:0007669"/>
    <property type="project" value="TreeGrafter"/>
</dbReference>
<evidence type="ECO:0000259" key="7">
    <source>
        <dbReference type="PROSITE" id="PS50157"/>
    </source>
</evidence>
<dbReference type="Gene3D" id="3.40.1090.10">
    <property type="entry name" value="Cytosolic phospholipase A2 catalytic domain"/>
    <property type="match status" value="1"/>
</dbReference>
<dbReference type="AlphaFoldDB" id="A0A8H5MU10"/>
<evidence type="ECO:0000313" key="9">
    <source>
        <dbReference type="EMBL" id="KAF5540728.1"/>
    </source>
</evidence>
<feature type="active site" description="Proton acceptor" evidence="5">
    <location>
        <position position="333"/>
    </location>
</feature>
<dbReference type="EMBL" id="JAAOAM010000189">
    <property type="protein sequence ID" value="KAF5540728.1"/>
    <property type="molecule type" value="Genomic_DNA"/>
</dbReference>
<evidence type="ECO:0000256" key="6">
    <source>
        <dbReference type="SAM" id="MobiDB-lite"/>
    </source>
</evidence>
<feature type="short sequence motif" description="GXGXXG" evidence="5">
    <location>
        <begin position="94"/>
        <end position="99"/>
    </location>
</feature>
<feature type="compositionally biased region" description="Basic and acidic residues" evidence="6">
    <location>
        <begin position="537"/>
        <end position="558"/>
    </location>
</feature>
<dbReference type="GO" id="GO:0008270">
    <property type="term" value="F:zinc ion binding"/>
    <property type="evidence" value="ECO:0007669"/>
    <property type="project" value="UniProtKB-KW"/>
</dbReference>
<dbReference type="GO" id="GO:0047499">
    <property type="term" value="F:calcium-independent phospholipase A2 activity"/>
    <property type="evidence" value="ECO:0007669"/>
    <property type="project" value="TreeGrafter"/>
</dbReference>
<gene>
    <name evidence="9" type="ORF">FMEXI_8224</name>
</gene>
<keyword evidence="1 5" id="KW-0378">Hydrolase</keyword>
<keyword evidence="2 5" id="KW-0442">Lipid degradation</keyword>
<evidence type="ECO:0000256" key="2">
    <source>
        <dbReference type="ARBA" id="ARBA00022963"/>
    </source>
</evidence>
<feature type="short sequence motif" description="GXSXG" evidence="5">
    <location>
        <begin position="165"/>
        <end position="169"/>
    </location>
</feature>
<keyword evidence="4" id="KW-0862">Zinc</keyword>
<accession>A0A8H5MU10</accession>
<evidence type="ECO:0000256" key="1">
    <source>
        <dbReference type="ARBA" id="ARBA00022801"/>
    </source>
</evidence>
<dbReference type="PROSITE" id="PS50157">
    <property type="entry name" value="ZINC_FINGER_C2H2_2"/>
    <property type="match status" value="1"/>
</dbReference>
<keyword evidence="3 5" id="KW-0443">Lipid metabolism</keyword>
<keyword evidence="4" id="KW-0863">Zinc-finger</keyword>
<dbReference type="GO" id="GO:0016020">
    <property type="term" value="C:membrane"/>
    <property type="evidence" value="ECO:0007669"/>
    <property type="project" value="TreeGrafter"/>
</dbReference>
<dbReference type="InterPro" id="IPR016035">
    <property type="entry name" value="Acyl_Trfase/lysoPLipase"/>
</dbReference>
<dbReference type="Pfam" id="PF01734">
    <property type="entry name" value="Patatin"/>
    <property type="match status" value="1"/>
</dbReference>
<organism evidence="9 10">
    <name type="scientific">Fusarium mexicanum</name>
    <dbReference type="NCBI Taxonomy" id="751941"/>
    <lineage>
        <taxon>Eukaryota</taxon>
        <taxon>Fungi</taxon>
        <taxon>Dikarya</taxon>
        <taxon>Ascomycota</taxon>
        <taxon>Pezizomycotina</taxon>
        <taxon>Sordariomycetes</taxon>
        <taxon>Hypocreomycetidae</taxon>
        <taxon>Hypocreales</taxon>
        <taxon>Nectriaceae</taxon>
        <taxon>Fusarium</taxon>
        <taxon>Fusarium fujikuroi species complex</taxon>
    </lineage>
</organism>
<feature type="active site" description="Nucleophile" evidence="5">
    <location>
        <position position="167"/>
    </location>
</feature>
<evidence type="ECO:0000259" key="8">
    <source>
        <dbReference type="PROSITE" id="PS51635"/>
    </source>
</evidence>
<dbReference type="GO" id="GO:0016042">
    <property type="term" value="P:lipid catabolic process"/>
    <property type="evidence" value="ECO:0007669"/>
    <property type="project" value="UniProtKB-UniRule"/>
</dbReference>
<dbReference type="GO" id="GO:0046486">
    <property type="term" value="P:glycerolipid metabolic process"/>
    <property type="evidence" value="ECO:0007669"/>
    <property type="project" value="UniProtKB-ARBA"/>
</dbReference>
<dbReference type="SUPFAM" id="SSF52151">
    <property type="entry name" value="FabD/lysophospholipase-like"/>
    <property type="match status" value="1"/>
</dbReference>
<feature type="region of interest" description="Disordered" evidence="6">
    <location>
        <begin position="366"/>
        <end position="399"/>
    </location>
</feature>
<feature type="region of interest" description="Disordered" evidence="6">
    <location>
        <begin position="537"/>
        <end position="573"/>
    </location>
</feature>
<evidence type="ECO:0000313" key="10">
    <source>
        <dbReference type="Proteomes" id="UP000522262"/>
    </source>
</evidence>
<evidence type="ECO:0000256" key="3">
    <source>
        <dbReference type="ARBA" id="ARBA00023098"/>
    </source>
</evidence>
<feature type="domain" description="PNPLA" evidence="8">
    <location>
        <begin position="90"/>
        <end position="346"/>
    </location>
</feature>
<sequence length="573" mass="65530">MIPWARRNIIFHSVITDTRLFQSLHFIVPLFKIAENPIDIDMTTSPSEDSGTLQHQVSGASSAEFDPSVPIRGPEHISYEEKPWANKTILSFDGGGVRGYASLLVLKRIMVRIRELELDHEEYRAPSSDFYRWNGAPEENIVGGNPEPDRVDKYLPCHYFDYIAGTSTGGLSSIMLGRLRMSVDQAMDTYKSFGNAVFGKPRVFHERKFLYPRAKFSSRKTRAEYQKIIYEALQREKFCFYSEAEVEPLKYREDRTRTIAISWSIKKDGGVSKEFVWRSYDNEPNPMEPRANRWNPSNAGPAHTTAIWEVARATTAAPGYFESIKIIGRKFLDGGMAANNPSLMALREIHNLHGLVPDLFVSIGTGLKPSPDDQNNGVPNGHTGTPRRDTIRDGGRRKQGVKKWWEIGKNWKDWMVDCEGGPMGTNAWRDRCNVIQLTDSYRLNVEGDLHNVPLDGWRPPTTGKDTLDFIEEQTRQYLTETRVVDWINSIAIKAVEIRRQRAATEQWERFAVDVIYRCSDCGNKKYDTRAQLREHLQKGTAHRGERITDGKQLEERLNGSRSFKPKRPVETGR</sequence>
<proteinExistence type="predicted"/>
<protein>
    <submittedName>
        <fullName evidence="9">Calcium-independent phospholipase A2-gamma</fullName>
    </submittedName>
</protein>
<reference evidence="9 10" key="1">
    <citation type="submission" date="2020-05" db="EMBL/GenBank/DDBJ databases">
        <title>Identification and distribution of gene clusters putatively required for synthesis of sphingolipid metabolism inhibitors in phylogenetically diverse species of the filamentous fungus Fusarium.</title>
        <authorList>
            <person name="Kim H.-S."/>
            <person name="Busman M."/>
            <person name="Brown D.W."/>
            <person name="Divon H."/>
            <person name="Uhlig S."/>
            <person name="Proctor R.H."/>
        </authorList>
    </citation>
    <scope>NUCLEOTIDE SEQUENCE [LARGE SCALE GENOMIC DNA]</scope>
    <source>
        <strain evidence="9 10">NRRL 53147</strain>
    </source>
</reference>
<feature type="compositionally biased region" description="Basic and acidic residues" evidence="6">
    <location>
        <begin position="386"/>
        <end position="396"/>
    </location>
</feature>
<evidence type="ECO:0000256" key="5">
    <source>
        <dbReference type="PROSITE-ProRule" id="PRU01161"/>
    </source>
</evidence>
<comment type="caution">
    <text evidence="9">The sequence shown here is derived from an EMBL/GenBank/DDBJ whole genome shotgun (WGS) entry which is preliminary data.</text>
</comment>
<feature type="short sequence motif" description="DGA/G" evidence="5">
    <location>
        <begin position="333"/>
        <end position="335"/>
    </location>
</feature>
<dbReference type="PROSITE" id="PS51635">
    <property type="entry name" value="PNPLA"/>
    <property type="match status" value="1"/>
</dbReference>
<dbReference type="PANTHER" id="PTHR24185">
    <property type="entry name" value="CALCIUM-INDEPENDENT PHOSPHOLIPASE A2-GAMMA"/>
    <property type="match status" value="1"/>
</dbReference>
<dbReference type="InterPro" id="IPR002641">
    <property type="entry name" value="PNPLA_dom"/>
</dbReference>